<dbReference type="InterPro" id="IPR014043">
    <property type="entry name" value="Acyl_transferase_dom"/>
</dbReference>
<dbReference type="Gene3D" id="3.30.70.3290">
    <property type="match status" value="1"/>
</dbReference>
<feature type="active site" description="Proton donor; for dehydratase activity" evidence="7">
    <location>
        <position position="1165"/>
    </location>
</feature>
<dbReference type="Pfam" id="PF16197">
    <property type="entry name" value="KAsynt_C_assoc"/>
    <property type="match status" value="1"/>
</dbReference>
<feature type="region of interest" description="C-terminal hotdog fold" evidence="7">
    <location>
        <begin position="1100"/>
        <end position="1255"/>
    </location>
</feature>
<dbReference type="InterPro" id="IPR049552">
    <property type="entry name" value="PKS_DH_N"/>
</dbReference>
<dbReference type="Gene3D" id="1.10.1200.10">
    <property type="entry name" value="ACP-like"/>
    <property type="match status" value="1"/>
</dbReference>
<dbReference type="OrthoDB" id="329835at2759"/>
<dbReference type="InterPro" id="IPR011032">
    <property type="entry name" value="GroES-like_sf"/>
</dbReference>
<feature type="domain" description="PKS/mFAS DH" evidence="11">
    <location>
        <begin position="947"/>
        <end position="1255"/>
    </location>
</feature>
<dbReference type="SUPFAM" id="SSF47336">
    <property type="entry name" value="ACP-like"/>
    <property type="match status" value="1"/>
</dbReference>
<dbReference type="GO" id="GO:0031177">
    <property type="term" value="F:phosphopantetheine binding"/>
    <property type="evidence" value="ECO:0007669"/>
    <property type="project" value="InterPro"/>
</dbReference>
<dbReference type="InterPro" id="IPR016036">
    <property type="entry name" value="Malonyl_transacylase_ACP-bd"/>
</dbReference>
<keyword evidence="13" id="KW-1185">Reference proteome</keyword>
<accession>A0A317W1K6</accession>
<dbReference type="InterPro" id="IPR006162">
    <property type="entry name" value="Ppantetheine_attach_site"/>
</dbReference>
<dbReference type="InterPro" id="IPR042104">
    <property type="entry name" value="PKS_dehydratase_sf"/>
</dbReference>
<comment type="caution">
    <text evidence="12">The sequence shown here is derived from an EMBL/GenBank/DDBJ whole genome shotgun (WGS) entry which is preliminary data.</text>
</comment>
<dbReference type="SUPFAM" id="SSF50129">
    <property type="entry name" value="GroES-like"/>
    <property type="match status" value="1"/>
</dbReference>
<dbReference type="GO" id="GO:0030639">
    <property type="term" value="P:polyketide biosynthetic process"/>
    <property type="evidence" value="ECO:0007669"/>
    <property type="project" value="UniProtKB-ARBA"/>
</dbReference>
<dbReference type="SMART" id="SM00825">
    <property type="entry name" value="PKS_KS"/>
    <property type="match status" value="1"/>
</dbReference>
<dbReference type="InterPro" id="IPR014030">
    <property type="entry name" value="Ketoacyl_synth_N"/>
</dbReference>
<dbReference type="GO" id="GO:0016491">
    <property type="term" value="F:oxidoreductase activity"/>
    <property type="evidence" value="ECO:0007669"/>
    <property type="project" value="InterPro"/>
</dbReference>
<evidence type="ECO:0000256" key="3">
    <source>
        <dbReference type="ARBA" id="ARBA00022679"/>
    </source>
</evidence>
<keyword evidence="5" id="KW-0511">Multifunctional enzyme</keyword>
<proteinExistence type="predicted"/>
<dbReference type="InterPro" id="IPR049551">
    <property type="entry name" value="PKS_DH_C"/>
</dbReference>
<dbReference type="SMART" id="SM00822">
    <property type="entry name" value="PKS_KR"/>
    <property type="match status" value="1"/>
</dbReference>
<evidence type="ECO:0000256" key="8">
    <source>
        <dbReference type="SAM" id="MobiDB-lite"/>
    </source>
</evidence>
<dbReference type="Pfam" id="PF08659">
    <property type="entry name" value="KR"/>
    <property type="match status" value="1"/>
</dbReference>
<dbReference type="InterPro" id="IPR020841">
    <property type="entry name" value="PKS_Beta-ketoAc_synthase_dom"/>
</dbReference>
<dbReference type="SUPFAM" id="SSF51735">
    <property type="entry name" value="NAD(P)-binding Rossmann-fold domains"/>
    <property type="match status" value="2"/>
</dbReference>
<dbReference type="InterPro" id="IPR014031">
    <property type="entry name" value="Ketoacyl_synth_C"/>
</dbReference>
<dbReference type="Pfam" id="PF00109">
    <property type="entry name" value="ketoacyl-synt"/>
    <property type="match status" value="1"/>
</dbReference>
<dbReference type="Proteomes" id="UP000247233">
    <property type="component" value="Unassembled WGS sequence"/>
</dbReference>
<dbReference type="Pfam" id="PF02801">
    <property type="entry name" value="Ketoacyl-synt_C"/>
    <property type="match status" value="1"/>
</dbReference>
<dbReference type="SMART" id="SM00829">
    <property type="entry name" value="PKS_ER"/>
    <property type="match status" value="1"/>
</dbReference>
<dbReference type="InterPro" id="IPR020806">
    <property type="entry name" value="PKS_PP-bd"/>
</dbReference>
<evidence type="ECO:0000256" key="7">
    <source>
        <dbReference type="PROSITE-ProRule" id="PRU01363"/>
    </source>
</evidence>
<dbReference type="SUPFAM" id="SSF52151">
    <property type="entry name" value="FabD/lysophospholipase-like"/>
    <property type="match status" value="1"/>
</dbReference>
<evidence type="ECO:0000256" key="2">
    <source>
        <dbReference type="ARBA" id="ARBA00022553"/>
    </source>
</evidence>
<feature type="compositionally biased region" description="Low complexity" evidence="8">
    <location>
        <begin position="2397"/>
        <end position="2410"/>
    </location>
</feature>
<feature type="region of interest" description="N-terminal hotdog fold" evidence="7">
    <location>
        <begin position="947"/>
        <end position="1084"/>
    </location>
</feature>
<dbReference type="Pfam" id="PF23297">
    <property type="entry name" value="ACP_SdgA_C"/>
    <property type="match status" value="1"/>
</dbReference>
<dbReference type="Pfam" id="PF21089">
    <property type="entry name" value="PKS_DH_N"/>
    <property type="match status" value="1"/>
</dbReference>
<dbReference type="FunFam" id="3.40.50.720:FF:000209">
    <property type="entry name" value="Polyketide synthase Pks12"/>
    <property type="match status" value="1"/>
</dbReference>
<dbReference type="PANTHER" id="PTHR43775:SF29">
    <property type="entry name" value="ASPERFURANONE POLYKETIDE SYNTHASE AFOG-RELATED"/>
    <property type="match status" value="1"/>
</dbReference>
<dbReference type="InterPro" id="IPR016039">
    <property type="entry name" value="Thiolase-like"/>
</dbReference>
<dbReference type="PROSITE" id="PS52019">
    <property type="entry name" value="PKS_MFAS_DH"/>
    <property type="match status" value="1"/>
</dbReference>
<evidence type="ECO:0000256" key="4">
    <source>
        <dbReference type="ARBA" id="ARBA00022857"/>
    </source>
</evidence>
<dbReference type="GeneID" id="37070349"/>
<dbReference type="PROSITE" id="PS52004">
    <property type="entry name" value="KS3_2"/>
    <property type="match status" value="1"/>
</dbReference>
<dbReference type="Gene3D" id="3.40.50.150">
    <property type="entry name" value="Vaccinia Virus protein VP39"/>
    <property type="match status" value="1"/>
</dbReference>
<dbReference type="GO" id="GO:0006633">
    <property type="term" value="P:fatty acid biosynthetic process"/>
    <property type="evidence" value="ECO:0007669"/>
    <property type="project" value="TreeGrafter"/>
</dbReference>
<dbReference type="Gene3D" id="3.10.129.110">
    <property type="entry name" value="Polyketide synthase dehydratase"/>
    <property type="match status" value="1"/>
</dbReference>
<dbReference type="SMART" id="SM00823">
    <property type="entry name" value="PKS_PP"/>
    <property type="match status" value="1"/>
</dbReference>
<keyword evidence="6" id="KW-0012">Acyltransferase</keyword>
<evidence type="ECO:0000313" key="12">
    <source>
        <dbReference type="EMBL" id="PWY79152.1"/>
    </source>
</evidence>
<keyword evidence="3" id="KW-0808">Transferase</keyword>
<dbReference type="InterPro" id="IPR013968">
    <property type="entry name" value="PKS_KR"/>
</dbReference>
<dbReference type="Pfam" id="PF23114">
    <property type="entry name" value="NAD-bd_HRPKS_sdrA"/>
    <property type="match status" value="1"/>
</dbReference>
<dbReference type="EMBL" id="MSFL01000016">
    <property type="protein sequence ID" value="PWY79152.1"/>
    <property type="molecule type" value="Genomic_DNA"/>
</dbReference>
<dbReference type="SUPFAM" id="SSF53901">
    <property type="entry name" value="Thiolase-like"/>
    <property type="match status" value="1"/>
</dbReference>
<dbReference type="InterPro" id="IPR009081">
    <property type="entry name" value="PP-bd_ACP"/>
</dbReference>
<gene>
    <name evidence="12" type="ORF">BO70DRAFT_429968</name>
</gene>
<dbReference type="PROSITE" id="PS00012">
    <property type="entry name" value="PHOSPHOPANTETHEINE"/>
    <property type="match status" value="1"/>
</dbReference>
<dbReference type="Gene3D" id="3.40.50.720">
    <property type="entry name" value="NAD(P)-binding Rossmann-like Domain"/>
    <property type="match status" value="2"/>
</dbReference>
<dbReference type="InterPro" id="IPR016035">
    <property type="entry name" value="Acyl_Trfase/lysoPLipase"/>
</dbReference>
<dbReference type="Pfam" id="PF00698">
    <property type="entry name" value="Acyl_transf_1"/>
    <property type="match status" value="1"/>
</dbReference>
<organism evidence="12 13">
    <name type="scientific">Aspergillus heteromorphus CBS 117.55</name>
    <dbReference type="NCBI Taxonomy" id="1448321"/>
    <lineage>
        <taxon>Eukaryota</taxon>
        <taxon>Fungi</taxon>
        <taxon>Dikarya</taxon>
        <taxon>Ascomycota</taxon>
        <taxon>Pezizomycotina</taxon>
        <taxon>Eurotiomycetes</taxon>
        <taxon>Eurotiomycetidae</taxon>
        <taxon>Eurotiales</taxon>
        <taxon>Aspergillaceae</taxon>
        <taxon>Aspergillus</taxon>
        <taxon>Aspergillus subgen. Circumdati</taxon>
    </lineage>
</organism>
<feature type="active site" description="Proton acceptor; for dehydratase activity" evidence="7">
    <location>
        <position position="979"/>
    </location>
</feature>
<dbReference type="Pfam" id="PF13602">
    <property type="entry name" value="ADH_zinc_N_2"/>
    <property type="match status" value="1"/>
</dbReference>
<feature type="region of interest" description="Disordered" evidence="8">
    <location>
        <begin position="1409"/>
        <end position="1442"/>
    </location>
</feature>
<dbReference type="GO" id="GO:0004312">
    <property type="term" value="F:fatty acid synthase activity"/>
    <property type="evidence" value="ECO:0007669"/>
    <property type="project" value="TreeGrafter"/>
</dbReference>
<evidence type="ECO:0000256" key="6">
    <source>
        <dbReference type="ARBA" id="ARBA00023315"/>
    </source>
</evidence>
<dbReference type="Pfam" id="PF08240">
    <property type="entry name" value="ADH_N"/>
    <property type="match status" value="1"/>
</dbReference>
<feature type="domain" description="Carrier" evidence="9">
    <location>
        <begin position="2427"/>
        <end position="2504"/>
    </location>
</feature>
<dbReference type="Gene3D" id="3.40.47.10">
    <property type="match status" value="1"/>
</dbReference>
<dbReference type="InterPro" id="IPR049900">
    <property type="entry name" value="PKS_mFAS_DH"/>
</dbReference>
<dbReference type="CDD" id="cd00833">
    <property type="entry name" value="PKS"/>
    <property type="match status" value="1"/>
</dbReference>
<feature type="region of interest" description="Disordered" evidence="8">
    <location>
        <begin position="769"/>
        <end position="788"/>
    </location>
</feature>
<keyword evidence="1" id="KW-0596">Phosphopantetheine</keyword>
<reference evidence="12 13" key="1">
    <citation type="submission" date="2016-12" db="EMBL/GenBank/DDBJ databases">
        <title>The genomes of Aspergillus section Nigri reveals drivers in fungal speciation.</title>
        <authorList>
            <consortium name="DOE Joint Genome Institute"/>
            <person name="Vesth T.C."/>
            <person name="Nybo J."/>
            <person name="Theobald S."/>
            <person name="Brandl J."/>
            <person name="Frisvad J.C."/>
            <person name="Nielsen K.F."/>
            <person name="Lyhne E.K."/>
            <person name="Kogle M.E."/>
            <person name="Kuo A."/>
            <person name="Riley R."/>
            <person name="Clum A."/>
            <person name="Nolan M."/>
            <person name="Lipzen A."/>
            <person name="Salamov A."/>
            <person name="Henrissat B."/>
            <person name="Wiebenga A."/>
            <person name="De Vries R.P."/>
            <person name="Grigoriev I.V."/>
            <person name="Mortensen U.H."/>
            <person name="Andersen M.R."/>
            <person name="Baker S.E."/>
        </authorList>
    </citation>
    <scope>NUCLEOTIDE SEQUENCE [LARGE SCALE GENOMIC DNA]</scope>
    <source>
        <strain evidence="12 13">CBS 117.55</strain>
    </source>
</reference>
<dbReference type="SMART" id="SM00827">
    <property type="entry name" value="PKS_AT"/>
    <property type="match status" value="1"/>
</dbReference>
<sequence length="2513" mass="267916">MERSPSQDWATEPIAIVGLSCKLAGEASSPQKLWEMLAAGRSGWSEIPEERFNLAGVYHPKRDKLSTTDVRGGHFMDEDLGLFDAPFFNFSAEMATTMDPQFRLQLESVYEALENAGIPLPTITGSNTAVYAALFVRDYRDMMMRDEESLPRFYPTGNGDAMSSNRVSHFFDLRGPSFTLDTGCSGGLVAFHQAVQGLRSGESDMGLVCGANVMLNPDNFKVMASVGLLSPDGKSYAFDSRANGYGRGEGIATLVIKRLSDALAAGDPIRAIIRETGLNQDGKTETITTPSGDAQVAVIQDCYRRAGLNPRDTQYFEAHGTGTLTGDPIEARAIATVFQEGRTESDPLRIGSVKTNIGHTESVSGLASLIKVVLAMEKGMIPPSINFEKPNPKLALEEWRLKVVTELEAWEVPTDGVRRASINNFGYGGTNAHVIVEDTSAALKRIPTGGANGPAPLDSQLLVLSARDESACKQMVANLKEHLQQKQLSEAEESHFLQELIYTLGERRTRFPWIAAQPVPTTTGLAGVIQALSTPKFTPRRTTKAPRIGMVFTGQGAQWHAMGRELIAAYPVFRASLQEGDGYLRALGATYSLVTELARDAASSRINQVELSTPLCIAVQISLVRLLHSWGVRAEAVTSHSSGEIAAAYAVGALTYASAMAVAYHRAVLASDKRLRGPSPGAMIALGVGADESEAYLARLTGSGTAVVACVNSPSSTTVSGDESAVLELEALASADSVFARRLKVETAYHSHHMSPIADPYRDALAGLSSGLSDGDDDDDDSSQIAFSSPVTGNRITILDQLADPDHWVDSLLQPVQFIDAFTDMVLGDGDASSTAVDLILEVGPHTALGGPIKQILSLPEFTGATLPYFGCLVRNTSALASMQSLAASLLAEGYALNLDAVNFPHGRPASLSVLTSLPSYPWNHQTRHWFEGRFNRALRARALPPHNLLGTLVLGTNPESPSWRNILKLADTPWVREHVVQNNILYPGAGFICLAIEAARQQTTLLAPSQTISGFRLRSIDILQALVVPDTAEGIEVQTTLHPVSDRQIGARGWKAFEIASVTLDNHWTVHARGLIITETQATAAPWPLARPAGLTGYTRHVAPSDLYTSLRAVGINHGKIFQGITAIEQSGDNSRADSCLFVPDTAMADDLPHFAVIHPTTLDLVIQTIYAPLLGTQGDDGAKVPRSIGSLWVSAGIEHAPGHGFRAFTSLRHADAQTLRADVVMADEGDGEGAPVLEMRDAVCQSLGRSAGGGDADAAEKEICMKLEWGVDVSLADRETLTGLVSSAAAEEEEEGGKGEGEAVDDLRRLAGWFVGDALASLTSTDVGRLEGHLARVYAWMKTQGASGGARVSMEAGERQALTERVRQGSVDGELLCRVGPHLASILRREIAAADLMNEDGLLGRYRSGKPAGSHPGDRGWGGRGGNHPAGVAGPGHGGDGGPRAEVYHVTAATGALEEIQAELQAWGDVLQVGKLDVQADPMTQGFEPESFDIVLVGPGSSVAGSMENVRSLMKAGGTLLLLESREQAEVVCTLGLLPEWWEGRQAVAWDETLRTTGFSGVQLAVGHETQTILSVAGPVPVRSLASVPLVLVTRLLAPPEARWLASLQARLGVTEVLALETAPVDAYQGKIALFVGEIDRPLLHGLDEAGLDGVRAMAIHSRDLLWVTSGGAVDCERPEMGLAPGFVRTLRHEYIGRKFVTLDLDPTADLWADASVETIARVVTASFGVPQPAPTQASAEELEYAERGGSILVARMYRDGARNRAINPTAVDWASPESIPVEPLFQADRPLALRVGMPGLLDTIAFDDDVDAPDGTRFPPDLIEIEPRAYGVNFRDVMVAMGQLEERVMGLDAAGVITRVGSRAAAHGYAVGDEVFAMLRGGYGSRARTEWQLAMHLPPNLDFAQAASVPVLFITVYLAFYQVARLERGQTVLIHAAAGGVGQVAIQFAQLIGAEIFATVGSPEKRALIMDRYGIPADHIFHSRDTSFAAGVRAATDGAGVDVVLNSLAGPLLQESLNLVAPFGHFVEIGKRDLESNSFLEMRPFARHISFSAIDLLAYSRQKQAVIHRAMAEIARLLEQGALSPVHPVTTYPLADISQAFRLLQAGKHTGKVVLTVSPTEQVRVLPRGPTAQLRPDASYLLVGGAGGIGRSMAHWLAAHGVRNLIILSRSAATHPAAAALTAELAPTCRVLALSCDVTSPSSLSQALQTCRSTLPPIRGVIQAAMVLRDTVLERMTLSDYHAALAPKTTASWNLHSQLDGSGPLDFFIFLSSMSGVYGNGSQANYGAGNAYEDALAHHRVTHGLPAVALDLGPVKGVGVLATNTEIARRMTRAGHFPVSESQVLRLLESAILNPFARQIVVGLNSSPGKHWDRDSESQLGRDARYIALQARVSSSTSTSTSSTTNGSSGGLAHALSQIRTRAEAETLVTAAIIAKLAEIFLIPVEDIDAGKTPSDYGVDSLVAVELRNMLALQVAAEVSIFSIMQSGSLRELAGEVLGRSGLVDVGGLE</sequence>
<dbReference type="InterPro" id="IPR036736">
    <property type="entry name" value="ACP-like_sf"/>
</dbReference>
<evidence type="ECO:0000259" key="11">
    <source>
        <dbReference type="PROSITE" id="PS52019"/>
    </source>
</evidence>
<dbReference type="PANTHER" id="PTHR43775">
    <property type="entry name" value="FATTY ACID SYNTHASE"/>
    <property type="match status" value="1"/>
</dbReference>
<feature type="domain" description="Ketosynthase family 3 (KS3)" evidence="10">
    <location>
        <begin position="11"/>
        <end position="438"/>
    </location>
</feature>
<dbReference type="InterPro" id="IPR050091">
    <property type="entry name" value="PKS_NRPS_Biosynth_Enz"/>
</dbReference>
<dbReference type="VEuPathDB" id="FungiDB:BO70DRAFT_429968"/>
<keyword evidence="4" id="KW-0521">NADP</keyword>
<dbReference type="Gene3D" id="3.90.180.10">
    <property type="entry name" value="Medium-chain alcohol dehydrogenases, catalytic domain"/>
    <property type="match status" value="1"/>
</dbReference>
<dbReference type="Gene3D" id="3.40.366.10">
    <property type="entry name" value="Malonyl-Coenzyme A Acyl Carrier Protein, domain 2"/>
    <property type="match status" value="1"/>
</dbReference>
<keyword evidence="2" id="KW-0597">Phosphoprotein</keyword>
<dbReference type="RefSeq" id="XP_025398372.1">
    <property type="nucleotide sequence ID" value="XM_025548112.1"/>
</dbReference>
<dbReference type="FunFam" id="3.40.366.10:FF:000002">
    <property type="entry name" value="Probable polyketide synthase 2"/>
    <property type="match status" value="1"/>
</dbReference>
<protein>
    <submittedName>
        <fullName evidence="12">Polyketide synthase</fullName>
    </submittedName>
</protein>
<evidence type="ECO:0000313" key="13">
    <source>
        <dbReference type="Proteomes" id="UP000247233"/>
    </source>
</evidence>
<dbReference type="STRING" id="1448321.A0A317W1K6"/>
<feature type="compositionally biased region" description="Gly residues" evidence="8">
    <location>
        <begin position="1421"/>
        <end position="1442"/>
    </location>
</feature>
<dbReference type="InterPro" id="IPR020807">
    <property type="entry name" value="PKS_DH"/>
</dbReference>
<dbReference type="InterPro" id="IPR056501">
    <property type="entry name" value="NAD-bd_HRPKS_sdrA"/>
</dbReference>
<dbReference type="Pfam" id="PF14765">
    <property type="entry name" value="PS-DH"/>
    <property type="match status" value="1"/>
</dbReference>
<dbReference type="InterPro" id="IPR001227">
    <property type="entry name" value="Ac_transferase_dom_sf"/>
</dbReference>
<dbReference type="CDD" id="cd05195">
    <property type="entry name" value="enoyl_red"/>
    <property type="match status" value="1"/>
</dbReference>
<dbReference type="InterPro" id="IPR032821">
    <property type="entry name" value="PKS_assoc"/>
</dbReference>
<dbReference type="InterPro" id="IPR020843">
    <property type="entry name" value="ER"/>
</dbReference>
<dbReference type="SMART" id="SM00826">
    <property type="entry name" value="PKS_DH"/>
    <property type="match status" value="1"/>
</dbReference>
<feature type="region of interest" description="Disordered" evidence="8">
    <location>
        <begin position="2395"/>
        <end position="2414"/>
    </location>
</feature>
<dbReference type="InterPro" id="IPR036291">
    <property type="entry name" value="NAD(P)-bd_dom_sf"/>
</dbReference>
<evidence type="ECO:0000256" key="1">
    <source>
        <dbReference type="ARBA" id="ARBA00022450"/>
    </source>
</evidence>
<dbReference type="InterPro" id="IPR013154">
    <property type="entry name" value="ADH-like_N"/>
</dbReference>
<dbReference type="InterPro" id="IPR057326">
    <property type="entry name" value="KR_dom"/>
</dbReference>
<dbReference type="SUPFAM" id="SSF55048">
    <property type="entry name" value="Probable ACP-binding domain of malonyl-CoA ACP transacylase"/>
    <property type="match status" value="1"/>
</dbReference>
<evidence type="ECO:0000256" key="5">
    <source>
        <dbReference type="ARBA" id="ARBA00023268"/>
    </source>
</evidence>
<evidence type="ECO:0000259" key="9">
    <source>
        <dbReference type="PROSITE" id="PS50075"/>
    </source>
</evidence>
<dbReference type="InterPro" id="IPR029063">
    <property type="entry name" value="SAM-dependent_MTases_sf"/>
</dbReference>
<dbReference type="GO" id="GO:1901336">
    <property type="term" value="P:lactone biosynthetic process"/>
    <property type="evidence" value="ECO:0007669"/>
    <property type="project" value="UniProtKB-ARBA"/>
</dbReference>
<evidence type="ECO:0000259" key="10">
    <source>
        <dbReference type="PROSITE" id="PS52004"/>
    </source>
</evidence>
<name>A0A317W1K6_9EURO</name>
<dbReference type="PROSITE" id="PS50075">
    <property type="entry name" value="CARRIER"/>
    <property type="match status" value="1"/>
</dbReference>
<dbReference type="SUPFAM" id="SSF53335">
    <property type="entry name" value="S-adenosyl-L-methionine-dependent methyltransferases"/>
    <property type="match status" value="1"/>
</dbReference>